<gene>
    <name evidence="1" type="ORF">N656DRAFT_469407</name>
</gene>
<dbReference type="Proteomes" id="UP001302812">
    <property type="component" value="Unassembled WGS sequence"/>
</dbReference>
<dbReference type="RefSeq" id="XP_064665247.1">
    <property type="nucleotide sequence ID" value="XM_064809752.1"/>
</dbReference>
<dbReference type="AlphaFoldDB" id="A0AAN6QI41"/>
<dbReference type="GeneID" id="89933876"/>
<accession>A0AAN6QI41</accession>
<keyword evidence="2" id="KW-1185">Reference proteome</keyword>
<reference evidence="1" key="1">
    <citation type="journal article" date="2023" name="Mol. Phylogenet. Evol.">
        <title>Genome-scale phylogeny and comparative genomics of the fungal order Sordariales.</title>
        <authorList>
            <person name="Hensen N."/>
            <person name="Bonometti L."/>
            <person name="Westerberg I."/>
            <person name="Brannstrom I.O."/>
            <person name="Guillou S."/>
            <person name="Cros-Aarteil S."/>
            <person name="Calhoun S."/>
            <person name="Haridas S."/>
            <person name="Kuo A."/>
            <person name="Mondo S."/>
            <person name="Pangilinan J."/>
            <person name="Riley R."/>
            <person name="LaButti K."/>
            <person name="Andreopoulos B."/>
            <person name="Lipzen A."/>
            <person name="Chen C."/>
            <person name="Yan M."/>
            <person name="Daum C."/>
            <person name="Ng V."/>
            <person name="Clum A."/>
            <person name="Steindorff A."/>
            <person name="Ohm R.A."/>
            <person name="Martin F."/>
            <person name="Silar P."/>
            <person name="Natvig D.O."/>
            <person name="Lalanne C."/>
            <person name="Gautier V."/>
            <person name="Ament-Velasquez S.L."/>
            <person name="Kruys A."/>
            <person name="Hutchinson M.I."/>
            <person name="Powell A.J."/>
            <person name="Barry K."/>
            <person name="Miller A.N."/>
            <person name="Grigoriev I.V."/>
            <person name="Debuchy R."/>
            <person name="Gladieux P."/>
            <person name="Hiltunen Thoren M."/>
            <person name="Johannesson H."/>
        </authorList>
    </citation>
    <scope>NUCLEOTIDE SEQUENCE</scope>
    <source>
        <strain evidence="1">CBS 508.74</strain>
    </source>
</reference>
<evidence type="ECO:0000313" key="2">
    <source>
        <dbReference type="Proteomes" id="UP001302812"/>
    </source>
</evidence>
<proteinExistence type="predicted"/>
<sequence length="195" mass="23074">MMVTELTDRIRFNRATPLELLVEGFTLIGPDPRPIRDDLGLFCVGWDSRASLWFWQDMERIFDIARPEGKRLDSRFLITWPTWRSAPAITSCSKANEYLKTEQKRWDREFTDGVFREVNNPDAEGLERSKNAQHVFGFWLFDTHGFGEMPENAVAWELQNVPPPMPWHRWKFKMDIELDVTKYWPQLGVFHLTPE</sequence>
<dbReference type="EMBL" id="MU853370">
    <property type="protein sequence ID" value="KAK4107677.1"/>
    <property type="molecule type" value="Genomic_DNA"/>
</dbReference>
<comment type="caution">
    <text evidence="1">The sequence shown here is derived from an EMBL/GenBank/DDBJ whole genome shotgun (WGS) entry which is preliminary data.</text>
</comment>
<evidence type="ECO:0000313" key="1">
    <source>
        <dbReference type="EMBL" id="KAK4107677.1"/>
    </source>
</evidence>
<organism evidence="1 2">
    <name type="scientific">Canariomyces notabilis</name>
    <dbReference type="NCBI Taxonomy" id="2074819"/>
    <lineage>
        <taxon>Eukaryota</taxon>
        <taxon>Fungi</taxon>
        <taxon>Dikarya</taxon>
        <taxon>Ascomycota</taxon>
        <taxon>Pezizomycotina</taxon>
        <taxon>Sordariomycetes</taxon>
        <taxon>Sordariomycetidae</taxon>
        <taxon>Sordariales</taxon>
        <taxon>Chaetomiaceae</taxon>
        <taxon>Canariomyces</taxon>
    </lineage>
</organism>
<protein>
    <submittedName>
        <fullName evidence="1">Uncharacterized protein</fullName>
    </submittedName>
</protein>
<reference evidence="1" key="2">
    <citation type="submission" date="2023-05" db="EMBL/GenBank/DDBJ databases">
        <authorList>
            <consortium name="Lawrence Berkeley National Laboratory"/>
            <person name="Steindorff A."/>
            <person name="Hensen N."/>
            <person name="Bonometti L."/>
            <person name="Westerberg I."/>
            <person name="Brannstrom I.O."/>
            <person name="Guillou S."/>
            <person name="Cros-Aarteil S."/>
            <person name="Calhoun S."/>
            <person name="Haridas S."/>
            <person name="Kuo A."/>
            <person name="Mondo S."/>
            <person name="Pangilinan J."/>
            <person name="Riley R."/>
            <person name="Labutti K."/>
            <person name="Andreopoulos B."/>
            <person name="Lipzen A."/>
            <person name="Chen C."/>
            <person name="Yanf M."/>
            <person name="Daum C."/>
            <person name="Ng V."/>
            <person name="Clum A."/>
            <person name="Ohm R."/>
            <person name="Martin F."/>
            <person name="Silar P."/>
            <person name="Natvig D."/>
            <person name="Lalanne C."/>
            <person name="Gautier V."/>
            <person name="Ament-Velasquez S.L."/>
            <person name="Kruys A."/>
            <person name="Hutchinson M.I."/>
            <person name="Powell A.J."/>
            <person name="Barry K."/>
            <person name="Miller A.N."/>
            <person name="Grigoriev I.V."/>
            <person name="Debuchy R."/>
            <person name="Gladieux P."/>
            <person name="Thoren M.H."/>
            <person name="Johannesson H."/>
        </authorList>
    </citation>
    <scope>NUCLEOTIDE SEQUENCE</scope>
    <source>
        <strain evidence="1">CBS 508.74</strain>
    </source>
</reference>
<name>A0AAN6QI41_9PEZI</name>